<dbReference type="RefSeq" id="WP_105015376.1">
    <property type="nucleotide sequence ID" value="NZ_MSCN01000001.1"/>
</dbReference>
<accession>A0A2S7WND3</accession>
<dbReference type="PROSITE" id="PS51257">
    <property type="entry name" value="PROKAR_LIPOPROTEIN"/>
    <property type="match status" value="1"/>
</dbReference>
<comment type="caution">
    <text evidence="1">The sequence shown here is derived from an EMBL/GenBank/DDBJ whole genome shotgun (WGS) entry which is preliminary data.</text>
</comment>
<dbReference type="EMBL" id="MSCN01000001">
    <property type="protein sequence ID" value="PQJ78781.1"/>
    <property type="molecule type" value="Genomic_DNA"/>
</dbReference>
<evidence type="ECO:0000313" key="1">
    <source>
        <dbReference type="EMBL" id="PQJ78781.1"/>
    </source>
</evidence>
<protein>
    <submittedName>
        <fullName evidence="1">Uncharacterized protein</fullName>
    </submittedName>
</protein>
<sequence length="206" mass="24219">MKRLIFFFLILIITSCKKDAIIKDNFPELEEEIITIKFPEKVKVILNNDLKTDTIIEINAFDYLLDFKLNYTELNREIKNRKIEFDNNNFKLIIESRNFDKSKYILSSQRELGLTINGQKFEGADDDLLPKEIISNIFFKYNNEEKKIDKSIFENLGAPNFNLTSSYQLNQDFIVLEMHNGDGAYAYAVYIFIHKTGKTKKLIVYL</sequence>
<keyword evidence="2" id="KW-1185">Reference proteome</keyword>
<name>A0A2S7WND3_9FLAO</name>
<reference evidence="1 2" key="1">
    <citation type="submission" date="2016-12" db="EMBL/GenBank/DDBJ databases">
        <title>Trade-off between light-utilization and light-protection in marine flavobacteria.</title>
        <authorList>
            <person name="Kumagai Y."/>
            <person name="Yoshizawa S."/>
            <person name="Kogure K."/>
            <person name="Iwasaki W."/>
        </authorList>
    </citation>
    <scope>NUCLEOTIDE SEQUENCE [LARGE SCALE GENOMIC DNA]</scope>
    <source>
        <strain evidence="1 2">NBRC 108759</strain>
    </source>
</reference>
<proteinExistence type="predicted"/>
<dbReference type="Proteomes" id="UP000238882">
    <property type="component" value="Unassembled WGS sequence"/>
</dbReference>
<gene>
    <name evidence="1" type="ORF">BTO18_06095</name>
</gene>
<organism evidence="1 2">
    <name type="scientific">Polaribacter porphyrae</name>
    <dbReference type="NCBI Taxonomy" id="1137780"/>
    <lineage>
        <taxon>Bacteria</taxon>
        <taxon>Pseudomonadati</taxon>
        <taxon>Bacteroidota</taxon>
        <taxon>Flavobacteriia</taxon>
        <taxon>Flavobacteriales</taxon>
        <taxon>Flavobacteriaceae</taxon>
    </lineage>
</organism>
<evidence type="ECO:0000313" key="2">
    <source>
        <dbReference type="Proteomes" id="UP000238882"/>
    </source>
</evidence>
<dbReference type="AlphaFoldDB" id="A0A2S7WND3"/>